<dbReference type="EMBL" id="BAAAMU010000003">
    <property type="protein sequence ID" value="GAA1614547.1"/>
    <property type="molecule type" value="Genomic_DNA"/>
</dbReference>
<sequence length="122" mass="13774">MTHKTLACNAANTMAGVHQHRATRLQAELDAAKATLAGSDEGLRSFMANCARRANRFRKQVELWQRWAEQTEGVIDRVWELAQQWRSQPPADETVWSITDPTQGHRSAGQEIVALIEEMMSD</sequence>
<comment type="caution">
    <text evidence="1">The sequence shown here is derived from an EMBL/GenBank/DDBJ whole genome shotgun (WGS) entry which is preliminary data.</text>
</comment>
<accession>A0ABP4QQW2</accession>
<protein>
    <recommendedName>
        <fullName evidence="3">WXG100 family type VII secretion target</fullName>
    </recommendedName>
</protein>
<dbReference type="RefSeq" id="WP_346101511.1">
    <property type="nucleotide sequence ID" value="NZ_BAAAMU010000003.1"/>
</dbReference>
<evidence type="ECO:0000313" key="1">
    <source>
        <dbReference type="EMBL" id="GAA1614547.1"/>
    </source>
</evidence>
<evidence type="ECO:0000313" key="2">
    <source>
        <dbReference type="Proteomes" id="UP001500064"/>
    </source>
</evidence>
<gene>
    <name evidence="1" type="ORF">GCM10009733_008440</name>
</gene>
<keyword evidence="2" id="KW-1185">Reference proteome</keyword>
<name>A0ABP4QQW2_9ACTN</name>
<evidence type="ECO:0008006" key="3">
    <source>
        <dbReference type="Google" id="ProtNLM"/>
    </source>
</evidence>
<organism evidence="1 2">
    <name type="scientific">Nonomuraea maheshkhaliensis</name>
    <dbReference type="NCBI Taxonomy" id="419590"/>
    <lineage>
        <taxon>Bacteria</taxon>
        <taxon>Bacillati</taxon>
        <taxon>Actinomycetota</taxon>
        <taxon>Actinomycetes</taxon>
        <taxon>Streptosporangiales</taxon>
        <taxon>Streptosporangiaceae</taxon>
        <taxon>Nonomuraea</taxon>
    </lineage>
</organism>
<proteinExistence type="predicted"/>
<dbReference type="Proteomes" id="UP001500064">
    <property type="component" value="Unassembled WGS sequence"/>
</dbReference>
<reference evidence="2" key="1">
    <citation type="journal article" date="2019" name="Int. J. Syst. Evol. Microbiol.">
        <title>The Global Catalogue of Microorganisms (GCM) 10K type strain sequencing project: providing services to taxonomists for standard genome sequencing and annotation.</title>
        <authorList>
            <consortium name="The Broad Institute Genomics Platform"/>
            <consortium name="The Broad Institute Genome Sequencing Center for Infectious Disease"/>
            <person name="Wu L."/>
            <person name="Ma J."/>
        </authorList>
    </citation>
    <scope>NUCLEOTIDE SEQUENCE [LARGE SCALE GENOMIC DNA]</scope>
    <source>
        <strain evidence="2">JCM 13929</strain>
    </source>
</reference>